<name>A0A3B0RRD7_9ZZZZ</name>
<keyword evidence="1" id="KW-0560">Oxidoreductase</keyword>
<dbReference type="GO" id="GO:0003863">
    <property type="term" value="F:branched-chain 2-oxo acid dehydrogenase activity"/>
    <property type="evidence" value="ECO:0007669"/>
    <property type="project" value="UniProtKB-EC"/>
</dbReference>
<organism evidence="1">
    <name type="scientific">hydrothermal vent metagenome</name>
    <dbReference type="NCBI Taxonomy" id="652676"/>
    <lineage>
        <taxon>unclassified sequences</taxon>
        <taxon>metagenomes</taxon>
        <taxon>ecological metagenomes</taxon>
    </lineage>
</organism>
<dbReference type="AlphaFoldDB" id="A0A3B0RRD7"/>
<reference evidence="1" key="1">
    <citation type="submission" date="2018-06" db="EMBL/GenBank/DDBJ databases">
        <authorList>
            <person name="Zhirakovskaya E."/>
        </authorList>
    </citation>
    <scope>NUCLEOTIDE SEQUENCE</scope>
</reference>
<gene>
    <name evidence="1" type="ORF">MNBD_ALPHA05-2424</name>
</gene>
<proteinExistence type="predicted"/>
<accession>A0A3B0RRD7</accession>
<dbReference type="EMBL" id="UOEH01000128">
    <property type="protein sequence ID" value="VAV93891.1"/>
    <property type="molecule type" value="Genomic_DNA"/>
</dbReference>
<feature type="non-terminal residue" evidence="1">
    <location>
        <position position="1"/>
    </location>
</feature>
<sequence>ASMFDDVYKDMPLHLRRQRQEAGV</sequence>
<protein>
    <submittedName>
        <fullName evidence="1">Branched-chain alpha-keto acid dehydrogenase, E1 component, alpha subunit</fullName>
        <ecNumber evidence="1">1.2.4.4</ecNumber>
    </submittedName>
</protein>
<dbReference type="EC" id="1.2.4.4" evidence="1"/>
<evidence type="ECO:0000313" key="1">
    <source>
        <dbReference type="EMBL" id="VAV93891.1"/>
    </source>
</evidence>